<dbReference type="RefSeq" id="WP_200343255.1">
    <property type="nucleotide sequence ID" value="NZ_NRRL01000118.1"/>
</dbReference>
<name>A0ABS1DLB7_9PROT</name>
<proteinExistence type="predicted"/>
<dbReference type="EMBL" id="NRRL01000118">
    <property type="protein sequence ID" value="MBK1670806.1"/>
    <property type="molecule type" value="Genomic_DNA"/>
</dbReference>
<evidence type="ECO:0008006" key="4">
    <source>
        <dbReference type="Google" id="ProtNLM"/>
    </source>
</evidence>
<evidence type="ECO:0000313" key="2">
    <source>
        <dbReference type="EMBL" id="MBK1670806.1"/>
    </source>
</evidence>
<dbReference type="Proteomes" id="UP001296873">
    <property type="component" value="Unassembled WGS sequence"/>
</dbReference>
<sequence>MAHGNLTLSSSTEAGFRASGEESRFARWLAEVRPDLSRDARRQIRHYVRLLIRLYGAETPDLVAAAPAQIEERIQAADLTACGLSPEKRRHLLRAARALHAAVYSRGPSATRRLMDRRAPRRAHGHARSRSQTADQPIDDLVARMPHPAQTAKAPTGESGAASQPPAVRHLVEALNHQITVQGAIDDTLDVRKAARAVIAPLSPVARLRLIAAMPEVARLPVCLRRNTTAPSPADVAVEALVALLESEADVHTL</sequence>
<feature type="region of interest" description="Disordered" evidence="1">
    <location>
        <begin position="109"/>
        <end position="138"/>
    </location>
</feature>
<evidence type="ECO:0000313" key="3">
    <source>
        <dbReference type="Proteomes" id="UP001296873"/>
    </source>
</evidence>
<accession>A0ABS1DLB7</accession>
<feature type="compositionally biased region" description="Basic residues" evidence="1">
    <location>
        <begin position="119"/>
        <end position="129"/>
    </location>
</feature>
<evidence type="ECO:0000256" key="1">
    <source>
        <dbReference type="SAM" id="MobiDB-lite"/>
    </source>
</evidence>
<reference evidence="2 3" key="1">
    <citation type="journal article" date="2020" name="Microorganisms">
        <title>Osmotic Adaptation and Compatible Solute Biosynthesis of Phototrophic Bacteria as Revealed from Genome Analyses.</title>
        <authorList>
            <person name="Imhoff J.F."/>
            <person name="Rahn T."/>
            <person name="Kunzel S."/>
            <person name="Keller A."/>
            <person name="Neulinger S.C."/>
        </authorList>
    </citation>
    <scope>NUCLEOTIDE SEQUENCE [LARGE SCALE GENOMIC DNA]</scope>
    <source>
        <strain evidence="2 3">DSM 9895</strain>
    </source>
</reference>
<gene>
    <name evidence="2" type="ORF">CKO28_22575</name>
</gene>
<protein>
    <recommendedName>
        <fullName evidence="4">Core-binding (CB) domain-containing protein</fullName>
    </recommendedName>
</protein>
<comment type="caution">
    <text evidence="2">The sequence shown here is derived from an EMBL/GenBank/DDBJ whole genome shotgun (WGS) entry which is preliminary data.</text>
</comment>
<keyword evidence="3" id="KW-1185">Reference proteome</keyword>
<organism evidence="2 3">
    <name type="scientific">Rhodovibrio sodomensis</name>
    <dbReference type="NCBI Taxonomy" id="1088"/>
    <lineage>
        <taxon>Bacteria</taxon>
        <taxon>Pseudomonadati</taxon>
        <taxon>Pseudomonadota</taxon>
        <taxon>Alphaproteobacteria</taxon>
        <taxon>Rhodospirillales</taxon>
        <taxon>Rhodovibrionaceae</taxon>
        <taxon>Rhodovibrio</taxon>
    </lineage>
</organism>